<protein>
    <recommendedName>
        <fullName evidence="1">Cyclic nucleotide-binding domain-containing protein</fullName>
    </recommendedName>
</protein>
<dbReference type="PROSITE" id="PS00888">
    <property type="entry name" value="CNMP_BINDING_1"/>
    <property type="match status" value="1"/>
</dbReference>
<dbReference type="PRINTS" id="PR00103">
    <property type="entry name" value="CAMPKINASE"/>
</dbReference>
<dbReference type="AlphaFoldDB" id="A0A2A2KIH9"/>
<feature type="domain" description="Cyclic nucleotide-binding" evidence="1">
    <location>
        <begin position="1"/>
        <end position="82"/>
    </location>
</feature>
<comment type="caution">
    <text evidence="2">The sequence shown here is derived from an EMBL/GenBank/DDBJ whole genome shotgun (WGS) entry which is preliminary data.</text>
</comment>
<evidence type="ECO:0000259" key="1">
    <source>
        <dbReference type="PROSITE" id="PS50042"/>
    </source>
</evidence>
<sequence>MYPIEVPPGAVIIRQGDLGSIMYVIQEGSVQVSKDNRFVRTMKSGVFGELAILHQAERTASVRAIQHCYLWAIERKVFCSIMIETARETTASHKRHLKWSKRFGHYGNTTLNRLSEVCAEMTIDSGRMLKIRPQYVYLITKGEV</sequence>
<dbReference type="SMART" id="SM00100">
    <property type="entry name" value="cNMP"/>
    <property type="match status" value="1"/>
</dbReference>
<dbReference type="STRING" id="2018661.A0A2A2KIH9"/>
<evidence type="ECO:0000313" key="3">
    <source>
        <dbReference type="Proteomes" id="UP000218231"/>
    </source>
</evidence>
<dbReference type="OrthoDB" id="63267at2759"/>
<dbReference type="PROSITE" id="PS00889">
    <property type="entry name" value="CNMP_BINDING_2"/>
    <property type="match status" value="1"/>
</dbReference>
<dbReference type="InterPro" id="IPR018488">
    <property type="entry name" value="cNMP-bd_CS"/>
</dbReference>
<evidence type="ECO:0000313" key="2">
    <source>
        <dbReference type="EMBL" id="PAV73670.1"/>
    </source>
</evidence>
<dbReference type="CDD" id="cd00038">
    <property type="entry name" value="CAP_ED"/>
    <property type="match status" value="1"/>
</dbReference>
<gene>
    <name evidence="2" type="ORF">WR25_18841</name>
</gene>
<dbReference type="SUPFAM" id="SSF51206">
    <property type="entry name" value="cAMP-binding domain-like"/>
    <property type="match status" value="1"/>
</dbReference>
<dbReference type="PROSITE" id="PS50042">
    <property type="entry name" value="CNMP_BINDING_3"/>
    <property type="match status" value="1"/>
</dbReference>
<dbReference type="InterPro" id="IPR000595">
    <property type="entry name" value="cNMP-bd_dom"/>
</dbReference>
<dbReference type="Gene3D" id="2.60.120.10">
    <property type="entry name" value="Jelly Rolls"/>
    <property type="match status" value="1"/>
</dbReference>
<keyword evidence="3" id="KW-1185">Reference proteome</keyword>
<organism evidence="2 3">
    <name type="scientific">Diploscapter pachys</name>
    <dbReference type="NCBI Taxonomy" id="2018661"/>
    <lineage>
        <taxon>Eukaryota</taxon>
        <taxon>Metazoa</taxon>
        <taxon>Ecdysozoa</taxon>
        <taxon>Nematoda</taxon>
        <taxon>Chromadorea</taxon>
        <taxon>Rhabditida</taxon>
        <taxon>Rhabditina</taxon>
        <taxon>Rhabditomorpha</taxon>
        <taxon>Rhabditoidea</taxon>
        <taxon>Rhabditidae</taxon>
        <taxon>Diploscapter</taxon>
    </lineage>
</organism>
<dbReference type="EMBL" id="LIAE01008554">
    <property type="protein sequence ID" value="PAV73670.1"/>
    <property type="molecule type" value="Genomic_DNA"/>
</dbReference>
<dbReference type="InterPro" id="IPR014710">
    <property type="entry name" value="RmlC-like_jellyroll"/>
</dbReference>
<dbReference type="PANTHER" id="PTHR23011:SF28">
    <property type="entry name" value="CYCLIC NUCLEOTIDE-BINDING DOMAIN CONTAINING PROTEIN"/>
    <property type="match status" value="1"/>
</dbReference>
<proteinExistence type="predicted"/>
<dbReference type="PANTHER" id="PTHR23011">
    <property type="entry name" value="CYCLIC NUCLEOTIDE-BINDING DOMAIN CONTAINING PROTEIN"/>
    <property type="match status" value="1"/>
</dbReference>
<reference evidence="2 3" key="1">
    <citation type="journal article" date="2017" name="Curr. Biol.">
        <title>Genome architecture and evolution of a unichromosomal asexual nematode.</title>
        <authorList>
            <person name="Fradin H."/>
            <person name="Zegar C."/>
            <person name="Gutwein M."/>
            <person name="Lucas J."/>
            <person name="Kovtun M."/>
            <person name="Corcoran D."/>
            <person name="Baugh L.R."/>
            <person name="Kiontke K."/>
            <person name="Gunsalus K."/>
            <person name="Fitch D.H."/>
            <person name="Piano F."/>
        </authorList>
    </citation>
    <scope>NUCLEOTIDE SEQUENCE [LARGE SCALE GENOMIC DNA]</scope>
    <source>
        <strain evidence="2">PF1309</strain>
    </source>
</reference>
<accession>A0A2A2KIH9</accession>
<dbReference type="Pfam" id="PF00027">
    <property type="entry name" value="cNMP_binding"/>
    <property type="match status" value="1"/>
</dbReference>
<dbReference type="Proteomes" id="UP000218231">
    <property type="component" value="Unassembled WGS sequence"/>
</dbReference>
<dbReference type="InterPro" id="IPR018490">
    <property type="entry name" value="cNMP-bd_dom_sf"/>
</dbReference>
<name>A0A2A2KIH9_9BILA</name>